<evidence type="ECO:0000256" key="1">
    <source>
        <dbReference type="SAM" id="MobiDB-lite"/>
    </source>
</evidence>
<dbReference type="Proteomes" id="UP000837857">
    <property type="component" value="Chromosome 17"/>
</dbReference>
<dbReference type="EMBL" id="OW152829">
    <property type="protein sequence ID" value="CAH2046824.1"/>
    <property type="molecule type" value="Genomic_DNA"/>
</dbReference>
<reference evidence="2" key="1">
    <citation type="submission" date="2022-03" db="EMBL/GenBank/DDBJ databases">
        <authorList>
            <person name="Martin H S."/>
        </authorList>
    </citation>
    <scope>NUCLEOTIDE SEQUENCE</scope>
</reference>
<evidence type="ECO:0000313" key="3">
    <source>
        <dbReference type="Proteomes" id="UP000837857"/>
    </source>
</evidence>
<accession>A0ABN8I624</accession>
<gene>
    <name evidence="2" type="ORF">IPOD504_LOCUS5500</name>
</gene>
<keyword evidence="3" id="KW-1185">Reference proteome</keyword>
<feature type="non-terminal residue" evidence="2">
    <location>
        <position position="1"/>
    </location>
</feature>
<feature type="region of interest" description="Disordered" evidence="1">
    <location>
        <begin position="109"/>
        <end position="130"/>
    </location>
</feature>
<evidence type="ECO:0000313" key="2">
    <source>
        <dbReference type="EMBL" id="CAH2046824.1"/>
    </source>
</evidence>
<protein>
    <submittedName>
        <fullName evidence="2">Uncharacterized protein</fullName>
    </submittedName>
</protein>
<proteinExistence type="predicted"/>
<feature type="compositionally biased region" description="Pro residues" evidence="1">
    <location>
        <begin position="109"/>
        <end position="118"/>
    </location>
</feature>
<sequence length="130" mass="13945">MRNMKGPSAMGRCVGPQLCYCQGRLANCGELCIRGIARRPIGGTRSAGEIWALMNAPFAGGAPGSVIPANRSAQPVIVFATLRCLRGPGRAPHELFMRPRRLIVMKFAPPRPAHPSRPSPSARGRLTCTL</sequence>
<name>A0ABN8I624_9NEOP</name>
<organism evidence="2 3">
    <name type="scientific">Iphiclides podalirius</name>
    <name type="common">scarce swallowtail</name>
    <dbReference type="NCBI Taxonomy" id="110791"/>
    <lineage>
        <taxon>Eukaryota</taxon>
        <taxon>Metazoa</taxon>
        <taxon>Ecdysozoa</taxon>
        <taxon>Arthropoda</taxon>
        <taxon>Hexapoda</taxon>
        <taxon>Insecta</taxon>
        <taxon>Pterygota</taxon>
        <taxon>Neoptera</taxon>
        <taxon>Endopterygota</taxon>
        <taxon>Lepidoptera</taxon>
        <taxon>Glossata</taxon>
        <taxon>Ditrysia</taxon>
        <taxon>Papilionoidea</taxon>
        <taxon>Papilionidae</taxon>
        <taxon>Papilioninae</taxon>
        <taxon>Iphiclides</taxon>
    </lineage>
</organism>